<dbReference type="InterPro" id="IPR005674">
    <property type="entry name" value="CocE/Ser_esterase"/>
</dbReference>
<feature type="domain" description="Xaa-Pro dipeptidyl-peptidase C-terminal" evidence="2">
    <location>
        <begin position="283"/>
        <end position="533"/>
    </location>
</feature>
<dbReference type="Gene3D" id="2.60.120.260">
    <property type="entry name" value="Galactose-binding domain-like"/>
    <property type="match status" value="1"/>
</dbReference>
<dbReference type="NCBIfam" id="TIGR00976">
    <property type="entry name" value="CocE_NonD"/>
    <property type="match status" value="1"/>
</dbReference>
<evidence type="ECO:0000256" key="1">
    <source>
        <dbReference type="ARBA" id="ARBA00022801"/>
    </source>
</evidence>
<proteinExistence type="predicted"/>
<dbReference type="SUPFAM" id="SSF53474">
    <property type="entry name" value="alpha/beta-Hydrolases"/>
    <property type="match status" value="1"/>
</dbReference>
<protein>
    <recommendedName>
        <fullName evidence="2">Xaa-Pro dipeptidyl-peptidase C-terminal domain-containing protein</fullName>
    </recommendedName>
</protein>
<accession>A0A381TB54</accession>
<name>A0A381TB54_9ZZZZ</name>
<sequence>MENFIETPNLFIPLSDGRKLSARMWQPVGKNFFPAPAILEYLPYRKRDGTAIRDEGNHPAFASQGYVCIRVDMPGQGDSDGLMYDEYTEDELSTGVEVIEWIANQEWSDGNVGMIGISWGGFNGLQIAMRKPIALKAIVTVCSTVDRYADDIHFMGGCLLTDNFAWSQQMLAYSSRPPDPELRKDWKEVWKNRLENQPAHILTWLNHPIRDTFWKHGSVCEDWSSIDCAVLAVGGWADLYTNAPPQLIENLNCPRSAWIGPWEHKYPNIASIEPKGDFFKETIDWFDCFLKKNNSNHSLPMMRTYINCFDPPNGRWKSRPGRWIKEQTWPSSNIKKIAFYLSQDGLSSTIGSGKKNIKTPQNLGLTAGYICPGMRIEHELPSDQTKDDDISVCFDTVHLDEDIEILGAPKLEVEFSTDRPHAYLIARICEVSPEGISERISFRPFNLAHYVSHEYPENLVPGKVYKAIFDLNHCGWRIKKGNKLRLALSTTYWPMIWPVAEVANVELNLKNCCLILPQRRKGLSPDLDQDQNVDTVTPPMEHKWEYLISPSGKKSERINNNNQIIVETYDNFGHLKSKDHGLEQYMQVWHEYSIKEEDPLSSRLIARWETFTKKDEYEMRVITEHDISSDNNNFICKINLKAFLNSQIFHEKKWNEKIPRKWQ</sequence>
<dbReference type="PANTHER" id="PTHR43056:SF10">
    <property type="entry name" value="COCE_NOND FAMILY, PUTATIVE (AFU_ORTHOLOGUE AFUA_7G00600)-RELATED"/>
    <property type="match status" value="1"/>
</dbReference>
<evidence type="ECO:0000313" key="3">
    <source>
        <dbReference type="EMBL" id="SVA12964.1"/>
    </source>
</evidence>
<dbReference type="Gene3D" id="1.10.3020.10">
    <property type="entry name" value="alpha-amino acid ester hydrolase ( Helical cap domain)"/>
    <property type="match status" value="1"/>
</dbReference>
<dbReference type="SMART" id="SM00939">
    <property type="entry name" value="PepX_C"/>
    <property type="match status" value="1"/>
</dbReference>
<dbReference type="SUPFAM" id="SSF49785">
    <property type="entry name" value="Galactose-binding domain-like"/>
    <property type="match status" value="1"/>
</dbReference>
<gene>
    <name evidence="3" type="ORF">METZ01_LOCUS65818</name>
</gene>
<evidence type="ECO:0000259" key="2">
    <source>
        <dbReference type="SMART" id="SM00939"/>
    </source>
</evidence>
<dbReference type="EMBL" id="UINC01004252">
    <property type="protein sequence ID" value="SVA12964.1"/>
    <property type="molecule type" value="Genomic_DNA"/>
</dbReference>
<dbReference type="Gene3D" id="3.40.50.1820">
    <property type="entry name" value="alpha/beta hydrolase"/>
    <property type="match status" value="1"/>
</dbReference>
<dbReference type="InterPro" id="IPR029058">
    <property type="entry name" value="AB_hydrolase_fold"/>
</dbReference>
<keyword evidence="1" id="KW-0378">Hydrolase</keyword>
<dbReference type="InterPro" id="IPR008979">
    <property type="entry name" value="Galactose-bd-like_sf"/>
</dbReference>
<dbReference type="PANTHER" id="PTHR43056">
    <property type="entry name" value="PEPTIDASE S9 PROLYL OLIGOPEPTIDASE"/>
    <property type="match status" value="1"/>
</dbReference>
<dbReference type="Pfam" id="PF02129">
    <property type="entry name" value="Peptidase_S15"/>
    <property type="match status" value="1"/>
</dbReference>
<dbReference type="GO" id="GO:0008239">
    <property type="term" value="F:dipeptidyl-peptidase activity"/>
    <property type="evidence" value="ECO:0007669"/>
    <property type="project" value="InterPro"/>
</dbReference>
<dbReference type="InterPro" id="IPR050585">
    <property type="entry name" value="Xaa-Pro_dipeptidyl-ppase/CocE"/>
</dbReference>
<dbReference type="AlphaFoldDB" id="A0A381TB54"/>
<dbReference type="InterPro" id="IPR013736">
    <property type="entry name" value="Xaa-Pro_dipept_C"/>
</dbReference>
<dbReference type="InterPro" id="IPR000383">
    <property type="entry name" value="Xaa-Pro-like_dom"/>
</dbReference>
<dbReference type="Pfam" id="PF08530">
    <property type="entry name" value="PepX_C"/>
    <property type="match status" value="1"/>
</dbReference>
<reference evidence="3" key="1">
    <citation type="submission" date="2018-05" db="EMBL/GenBank/DDBJ databases">
        <authorList>
            <person name="Lanie J.A."/>
            <person name="Ng W.-L."/>
            <person name="Kazmierczak K.M."/>
            <person name="Andrzejewski T.M."/>
            <person name="Davidsen T.M."/>
            <person name="Wayne K.J."/>
            <person name="Tettelin H."/>
            <person name="Glass J.I."/>
            <person name="Rusch D."/>
            <person name="Podicherti R."/>
            <person name="Tsui H.-C.T."/>
            <person name="Winkler M.E."/>
        </authorList>
    </citation>
    <scope>NUCLEOTIDE SEQUENCE</scope>
</reference>
<organism evidence="3">
    <name type="scientific">marine metagenome</name>
    <dbReference type="NCBI Taxonomy" id="408172"/>
    <lineage>
        <taxon>unclassified sequences</taxon>
        <taxon>metagenomes</taxon>
        <taxon>ecological metagenomes</taxon>
    </lineage>
</organism>